<comment type="caution">
    <text evidence="2">The sequence shown here is derived from an EMBL/GenBank/DDBJ whole genome shotgun (WGS) entry which is preliminary data.</text>
</comment>
<evidence type="ECO:0000313" key="3">
    <source>
        <dbReference type="Proteomes" id="UP001156691"/>
    </source>
</evidence>
<evidence type="ECO:0000259" key="1">
    <source>
        <dbReference type="Pfam" id="PF08818"/>
    </source>
</evidence>
<organism evidence="2 3">
    <name type="scientific">Devosia nitrariae</name>
    <dbReference type="NCBI Taxonomy" id="2071872"/>
    <lineage>
        <taxon>Bacteria</taxon>
        <taxon>Pseudomonadati</taxon>
        <taxon>Pseudomonadota</taxon>
        <taxon>Alphaproteobacteria</taxon>
        <taxon>Hyphomicrobiales</taxon>
        <taxon>Devosiaceae</taxon>
        <taxon>Devosia</taxon>
    </lineage>
</organism>
<dbReference type="Pfam" id="PF08818">
    <property type="entry name" value="DUF1801"/>
    <property type="match status" value="1"/>
</dbReference>
<gene>
    <name evidence="2" type="ORF">GCM10010862_50420</name>
</gene>
<dbReference type="InterPro" id="IPR014922">
    <property type="entry name" value="YdhG-like"/>
</dbReference>
<accession>A0ABQ5WD38</accession>
<dbReference type="RefSeq" id="WP_284343154.1">
    <property type="nucleotide sequence ID" value="NZ_BSNS01000024.1"/>
</dbReference>
<proteinExistence type="predicted"/>
<reference evidence="3" key="1">
    <citation type="journal article" date="2019" name="Int. J. Syst. Evol. Microbiol.">
        <title>The Global Catalogue of Microorganisms (GCM) 10K type strain sequencing project: providing services to taxonomists for standard genome sequencing and annotation.</title>
        <authorList>
            <consortium name="The Broad Institute Genomics Platform"/>
            <consortium name="The Broad Institute Genome Sequencing Center for Infectious Disease"/>
            <person name="Wu L."/>
            <person name="Ma J."/>
        </authorList>
    </citation>
    <scope>NUCLEOTIDE SEQUENCE [LARGE SCALE GENOMIC DNA]</scope>
    <source>
        <strain evidence="3">NBRC 112416</strain>
    </source>
</reference>
<dbReference type="Proteomes" id="UP001156691">
    <property type="component" value="Unassembled WGS sequence"/>
</dbReference>
<dbReference type="EMBL" id="BSNS01000024">
    <property type="protein sequence ID" value="GLQ57783.1"/>
    <property type="molecule type" value="Genomic_DNA"/>
</dbReference>
<name>A0ABQ5WD38_9HYPH</name>
<evidence type="ECO:0000313" key="2">
    <source>
        <dbReference type="EMBL" id="GLQ57783.1"/>
    </source>
</evidence>
<keyword evidence="3" id="KW-1185">Reference proteome</keyword>
<feature type="domain" description="YdhG-like" evidence="1">
    <location>
        <begin position="25"/>
        <end position="131"/>
    </location>
</feature>
<sequence length="143" mass="15992">MAGQKTVPTSTDIDSFIAAIPDERRRADAQTLVELMGRVTGEPPILWGSMVGFGRYHYRYASGHEGDTFLIGFAPRKNEFSIYLSCLEASENEECADLFARLGKHRMGKGCLYVNKIADIDLNVLQDLVRVSIATIERMYPSK</sequence>
<protein>
    <recommendedName>
        <fullName evidence="1">YdhG-like domain-containing protein</fullName>
    </recommendedName>
</protein>
<dbReference type="SUPFAM" id="SSF159888">
    <property type="entry name" value="YdhG-like"/>
    <property type="match status" value="1"/>
</dbReference>